<reference evidence="4" key="1">
    <citation type="journal article" date="2015" name="BMC Genomics">
        <title>Genomic and transcriptomic analysis of the endophytic fungus Pestalotiopsis fici reveals its lifestyle and high potential for synthesis of natural products.</title>
        <authorList>
            <person name="Wang X."/>
            <person name="Zhang X."/>
            <person name="Liu L."/>
            <person name="Xiang M."/>
            <person name="Wang W."/>
            <person name="Sun X."/>
            <person name="Che Y."/>
            <person name="Guo L."/>
            <person name="Liu G."/>
            <person name="Guo L."/>
            <person name="Wang C."/>
            <person name="Yin W.B."/>
            <person name="Stadler M."/>
            <person name="Zhang X."/>
            <person name="Liu X."/>
        </authorList>
    </citation>
    <scope>NUCLEOTIDE SEQUENCE [LARGE SCALE GENOMIC DNA]</scope>
    <source>
        <strain evidence="4">W106-1 / CGMCC3.15140</strain>
    </source>
</reference>
<feature type="compositionally biased region" description="Polar residues" evidence="1">
    <location>
        <begin position="788"/>
        <end position="799"/>
    </location>
</feature>
<protein>
    <recommendedName>
        <fullName evidence="5">Serine-rich protein</fullName>
    </recommendedName>
</protein>
<evidence type="ECO:0000256" key="1">
    <source>
        <dbReference type="SAM" id="MobiDB-lite"/>
    </source>
</evidence>
<feature type="compositionally biased region" description="Low complexity" evidence="1">
    <location>
        <begin position="412"/>
        <end position="424"/>
    </location>
</feature>
<proteinExistence type="predicted"/>
<feature type="compositionally biased region" description="Polar residues" evidence="1">
    <location>
        <begin position="587"/>
        <end position="596"/>
    </location>
</feature>
<dbReference type="OrthoDB" id="4153178at2759"/>
<feature type="compositionally biased region" description="Polar residues" evidence="1">
    <location>
        <begin position="200"/>
        <end position="225"/>
    </location>
</feature>
<name>W3WP92_PESFW</name>
<dbReference type="EMBL" id="KI912118">
    <property type="protein sequence ID" value="ETS75683.1"/>
    <property type="molecule type" value="Genomic_DNA"/>
</dbReference>
<dbReference type="AlphaFoldDB" id="W3WP92"/>
<dbReference type="RefSeq" id="XP_007839399.1">
    <property type="nucleotide sequence ID" value="XM_007841208.1"/>
</dbReference>
<dbReference type="HOGENOM" id="CLU_003878_0_0_1"/>
<feature type="compositionally biased region" description="Basic and acidic residues" evidence="1">
    <location>
        <begin position="303"/>
        <end position="313"/>
    </location>
</feature>
<evidence type="ECO:0000256" key="2">
    <source>
        <dbReference type="SAM" id="Phobius"/>
    </source>
</evidence>
<feature type="compositionally biased region" description="Polar residues" evidence="1">
    <location>
        <begin position="332"/>
        <end position="354"/>
    </location>
</feature>
<keyword evidence="2" id="KW-0812">Transmembrane</keyword>
<gene>
    <name evidence="3" type="ORF">PFICI_12627</name>
</gene>
<evidence type="ECO:0000313" key="3">
    <source>
        <dbReference type="EMBL" id="ETS75683.1"/>
    </source>
</evidence>
<evidence type="ECO:0000313" key="4">
    <source>
        <dbReference type="Proteomes" id="UP000030651"/>
    </source>
</evidence>
<accession>W3WP92</accession>
<feature type="compositionally biased region" description="Polar residues" evidence="1">
    <location>
        <begin position="747"/>
        <end position="764"/>
    </location>
</feature>
<dbReference type="STRING" id="1229662.W3WP92"/>
<evidence type="ECO:0008006" key="5">
    <source>
        <dbReference type="Google" id="ProtNLM"/>
    </source>
</evidence>
<organism evidence="3 4">
    <name type="scientific">Pestalotiopsis fici (strain W106-1 / CGMCC3.15140)</name>
    <dbReference type="NCBI Taxonomy" id="1229662"/>
    <lineage>
        <taxon>Eukaryota</taxon>
        <taxon>Fungi</taxon>
        <taxon>Dikarya</taxon>
        <taxon>Ascomycota</taxon>
        <taxon>Pezizomycotina</taxon>
        <taxon>Sordariomycetes</taxon>
        <taxon>Xylariomycetidae</taxon>
        <taxon>Amphisphaeriales</taxon>
        <taxon>Sporocadaceae</taxon>
        <taxon>Pestalotiopsis</taxon>
    </lineage>
</organism>
<feature type="region of interest" description="Disordered" evidence="1">
    <location>
        <begin position="747"/>
        <end position="803"/>
    </location>
</feature>
<feature type="compositionally biased region" description="Polar residues" evidence="1">
    <location>
        <begin position="165"/>
        <end position="175"/>
    </location>
</feature>
<feature type="region of interest" description="Disordered" evidence="1">
    <location>
        <begin position="1"/>
        <end position="529"/>
    </location>
</feature>
<keyword evidence="2" id="KW-1133">Transmembrane helix</keyword>
<sequence>MSSTASLSPSSRSRRPTTPVNNETEKRDRLSGGIRLVPYSPPRLSGEGDSTGDAHGPPSDHRRRSSNSQNVNWKDPFTTNPTTKKKNPPTQDGLSATHPSSILTSPTSSVVSFGEAKGRGVSGTKPGSDSGAGPSTPKAPVYSKPSYGSGSTMSGLDAPPDIQQHGATLTSPSKTPRSRRANHIALHPDSKTFSIVLKPTGNQRWSGQRLSAQSAQSGISDSTLRSPPPSTYSTVTSHDGFSSDAADDDRRSSALSSLAERGVSPFTPASLVSTEAPEDQSTSSWSSRMIGGLRRVESTTPEPTDKGKGKEVAEQPSSSTLSPLKEAPPSPTFGSSILTAKPSWNSQTSQVTDSTVDEHTNVKVLAQSSPVDTDSEGSPVNPSSSSSNFKVFGESSPPRANESSPPRAAYDSSPPRSYNSSPPRAYDSTPPRAYESSPPRAYDTSPQVFVGAPATRNYTVYAGSSPASSLPPRPRGPRPQSSDGSLATRDQYSQESLLVRPLNPLGRDSPGYSRQASRESLRRANSFSSISSLATADTASLITGGTPNVVRLATTPSISSLRQPAWPTQPSAVHHNPAPRMEAQPHVWSSQLSTVMSEDEGSDLASRHLSSSSAPDRSIGHSSRHSRQMLSISSSIMAGEDLSSSDSRSHTRSSSGPFMMRGGRDGAQPTVRDHDEDGDGLADLHELHHKGSRPRLSHMLNHKSSDRSLRSSISSRAGNLSASSLPQWARIYYGSGERKWHQAPSILSYSDDSRPPSSFRTSGSPVDDGYPSTLFSPRRRPRDFNPDASPTSPDTNNRRFSGLHKGLKRMTSSLWSPHLEEDRRAQDPSMWQGPPKASDTGIFGARNRQVFLFAFGFIFPFAWMVASFLPLPPRSTLDMVERGYSTTQFKIPETPEPLAKQTRAVDKKRFLSARWWRNMNRIMSVIGLLVIGAIIALAVIGYWQNMSQS</sequence>
<feature type="compositionally biased region" description="Low complexity" evidence="1">
    <location>
        <begin position="376"/>
        <end position="396"/>
    </location>
</feature>
<feature type="compositionally biased region" description="Polar residues" evidence="1">
    <location>
        <begin position="92"/>
        <end position="111"/>
    </location>
</feature>
<keyword evidence="2" id="KW-0472">Membrane</keyword>
<keyword evidence="4" id="KW-1185">Reference proteome</keyword>
<feature type="compositionally biased region" description="Low complexity" evidence="1">
    <location>
        <begin position="603"/>
        <end position="617"/>
    </location>
</feature>
<dbReference type="eggNOG" id="ENOG502S8T0">
    <property type="taxonomic scope" value="Eukaryota"/>
</dbReference>
<feature type="transmembrane region" description="Helical" evidence="2">
    <location>
        <begin position="850"/>
        <end position="869"/>
    </location>
</feature>
<dbReference type="OMA" id="AHPHQWS"/>
<dbReference type="Proteomes" id="UP000030651">
    <property type="component" value="Unassembled WGS sequence"/>
</dbReference>
<dbReference type="KEGG" id="pfy:PFICI_12627"/>
<dbReference type="InParanoid" id="W3WP92"/>
<feature type="compositionally biased region" description="Low complexity" evidence="1">
    <location>
        <begin position="1"/>
        <end position="19"/>
    </location>
</feature>
<dbReference type="GeneID" id="19277640"/>
<feature type="transmembrane region" description="Helical" evidence="2">
    <location>
        <begin position="922"/>
        <end position="943"/>
    </location>
</feature>
<feature type="region of interest" description="Disordered" evidence="1">
    <location>
        <begin position="560"/>
        <end position="720"/>
    </location>
</feature>
<feature type="compositionally biased region" description="Basic residues" evidence="1">
    <location>
        <begin position="687"/>
        <end position="696"/>
    </location>
</feature>
<feature type="compositionally biased region" description="Polar residues" evidence="1">
    <location>
        <begin position="560"/>
        <end position="571"/>
    </location>
</feature>